<dbReference type="Proteomes" id="UP000572635">
    <property type="component" value="Unassembled WGS sequence"/>
</dbReference>
<dbReference type="PANTHER" id="PTHR24421:SF10">
    <property type="entry name" value="NITRATE_NITRITE SENSOR PROTEIN NARQ"/>
    <property type="match status" value="1"/>
</dbReference>
<keyword evidence="8" id="KW-0902">Two-component regulatory system</keyword>
<dbReference type="GO" id="GO:0046983">
    <property type="term" value="F:protein dimerization activity"/>
    <property type="evidence" value="ECO:0007669"/>
    <property type="project" value="InterPro"/>
</dbReference>
<evidence type="ECO:0000256" key="4">
    <source>
        <dbReference type="ARBA" id="ARBA00022679"/>
    </source>
</evidence>
<dbReference type="EC" id="2.7.13.3" evidence="2"/>
<organism evidence="12 13">
    <name type="scientific">Nocardiopsis composta</name>
    <dbReference type="NCBI Taxonomy" id="157465"/>
    <lineage>
        <taxon>Bacteria</taxon>
        <taxon>Bacillati</taxon>
        <taxon>Actinomycetota</taxon>
        <taxon>Actinomycetes</taxon>
        <taxon>Streptosporangiales</taxon>
        <taxon>Nocardiopsidaceae</taxon>
        <taxon>Nocardiopsis</taxon>
    </lineage>
</organism>
<evidence type="ECO:0000256" key="5">
    <source>
        <dbReference type="ARBA" id="ARBA00022741"/>
    </source>
</evidence>
<evidence type="ECO:0000256" key="2">
    <source>
        <dbReference type="ARBA" id="ARBA00012438"/>
    </source>
</evidence>
<evidence type="ECO:0000259" key="10">
    <source>
        <dbReference type="Pfam" id="PF07730"/>
    </source>
</evidence>
<keyword evidence="9" id="KW-0812">Transmembrane</keyword>
<dbReference type="Gene3D" id="3.30.565.10">
    <property type="entry name" value="Histidine kinase-like ATPase, C-terminal domain"/>
    <property type="match status" value="1"/>
</dbReference>
<evidence type="ECO:0000256" key="6">
    <source>
        <dbReference type="ARBA" id="ARBA00022777"/>
    </source>
</evidence>
<comment type="catalytic activity">
    <reaction evidence="1">
        <text>ATP + protein L-histidine = ADP + protein N-phospho-L-histidine.</text>
        <dbReference type="EC" id="2.7.13.3"/>
    </reaction>
</comment>
<evidence type="ECO:0000256" key="8">
    <source>
        <dbReference type="ARBA" id="ARBA00023012"/>
    </source>
</evidence>
<accession>A0A7W8QPS6</accession>
<keyword evidence="9" id="KW-0472">Membrane</keyword>
<dbReference type="Gene3D" id="1.20.5.1930">
    <property type="match status" value="1"/>
</dbReference>
<name>A0A7W8QPS6_9ACTN</name>
<comment type="caution">
    <text evidence="12">The sequence shown here is derived from an EMBL/GenBank/DDBJ whole genome shotgun (WGS) entry which is preliminary data.</text>
</comment>
<dbReference type="CDD" id="cd16917">
    <property type="entry name" value="HATPase_UhpB-NarQ-NarX-like"/>
    <property type="match status" value="1"/>
</dbReference>
<dbReference type="PANTHER" id="PTHR24421">
    <property type="entry name" value="NITRATE/NITRITE SENSOR PROTEIN NARX-RELATED"/>
    <property type="match status" value="1"/>
</dbReference>
<feature type="domain" description="Putative sensor" evidence="11">
    <location>
        <begin position="92"/>
        <end position="237"/>
    </location>
</feature>
<reference evidence="12 13" key="1">
    <citation type="submission" date="2020-08" db="EMBL/GenBank/DDBJ databases">
        <title>Sequencing the genomes of 1000 actinobacteria strains.</title>
        <authorList>
            <person name="Klenk H.-P."/>
        </authorList>
    </citation>
    <scope>NUCLEOTIDE SEQUENCE [LARGE SCALE GENOMIC DNA]</scope>
    <source>
        <strain evidence="12 13">DSM 44551</strain>
    </source>
</reference>
<evidence type="ECO:0000313" key="13">
    <source>
        <dbReference type="Proteomes" id="UP000572635"/>
    </source>
</evidence>
<dbReference type="EMBL" id="JACHDB010000001">
    <property type="protein sequence ID" value="MBB5434362.1"/>
    <property type="molecule type" value="Genomic_DNA"/>
</dbReference>
<dbReference type="GO" id="GO:0016020">
    <property type="term" value="C:membrane"/>
    <property type="evidence" value="ECO:0007669"/>
    <property type="project" value="InterPro"/>
</dbReference>
<keyword evidence="5" id="KW-0547">Nucleotide-binding</keyword>
<protein>
    <recommendedName>
        <fullName evidence="2">histidine kinase</fullName>
        <ecNumber evidence="2">2.7.13.3</ecNumber>
    </recommendedName>
</protein>
<dbReference type="InterPro" id="IPR011712">
    <property type="entry name" value="Sig_transdc_His_kin_sub3_dim/P"/>
</dbReference>
<keyword evidence="6 12" id="KW-0418">Kinase</keyword>
<keyword evidence="9" id="KW-1133">Transmembrane helix</keyword>
<dbReference type="SUPFAM" id="SSF55874">
    <property type="entry name" value="ATPase domain of HSP90 chaperone/DNA topoisomerase II/histidine kinase"/>
    <property type="match status" value="1"/>
</dbReference>
<evidence type="ECO:0000256" key="7">
    <source>
        <dbReference type="ARBA" id="ARBA00022840"/>
    </source>
</evidence>
<keyword evidence="13" id="KW-1185">Reference proteome</keyword>
<keyword evidence="4" id="KW-0808">Transferase</keyword>
<dbReference type="GO" id="GO:0000155">
    <property type="term" value="F:phosphorelay sensor kinase activity"/>
    <property type="evidence" value="ECO:0007669"/>
    <property type="project" value="InterPro"/>
</dbReference>
<feature type="transmembrane region" description="Helical" evidence="9">
    <location>
        <begin position="205"/>
        <end position="227"/>
    </location>
</feature>
<sequence length="461" mass="48984">MASGAAARSGSLWRFLRSLRSRGSALGAGHGWSERTVALLGVLTSFALSFLYLLPAGMLVVSASSVTIPLAQNITGDRYDPAALPRQLLFAVVMLVGALLAARLCCRIQRSRLGDTHGIEETAPPDPLAPGTLPGRAFSLVFGAEAWHALLYTTLAGVQGMLAGALALGMLFYGVGGAVGTVVLFVATLVGATGLSPWTVLQQQLLSLVAGTAGLLLGLWLSPLLVAMELAVARRLLFDAPEIRVRRRLLQVQDSRSRMVDAAEAERRRIERDLHDGAQQRLLAVTMTLTRARAQFDRNPEKARELLEEAQREAKEVMGDLRDVARGLHPRVLTDHGLAAALPVAAGRTPVPAKVEVDLDERPSPRAEGVAYYVVSEALTNIAKHSGAESVQIAVARVRGPGRADLLRVTVIDDGAGGADPSLGSGLYGLWDRVDAVDGELRVHSPKGEGTVLTADIPWEA</sequence>
<keyword evidence="7" id="KW-0067">ATP-binding</keyword>
<feature type="transmembrane region" description="Helical" evidence="9">
    <location>
        <begin position="171"/>
        <end position="193"/>
    </location>
</feature>
<evidence type="ECO:0000259" key="11">
    <source>
        <dbReference type="Pfam" id="PF13796"/>
    </source>
</evidence>
<feature type="transmembrane region" description="Helical" evidence="9">
    <location>
        <begin position="37"/>
        <end position="68"/>
    </location>
</feature>
<dbReference type="InterPro" id="IPR050482">
    <property type="entry name" value="Sensor_HK_TwoCompSys"/>
</dbReference>
<evidence type="ECO:0000313" key="12">
    <source>
        <dbReference type="EMBL" id="MBB5434362.1"/>
    </source>
</evidence>
<gene>
    <name evidence="12" type="ORF">HDA36_004446</name>
</gene>
<dbReference type="InterPro" id="IPR025828">
    <property type="entry name" value="Put_sensor_dom"/>
</dbReference>
<dbReference type="GO" id="GO:0005524">
    <property type="term" value="F:ATP binding"/>
    <property type="evidence" value="ECO:0007669"/>
    <property type="project" value="UniProtKB-KW"/>
</dbReference>
<dbReference type="AlphaFoldDB" id="A0A7W8QPS6"/>
<dbReference type="InterPro" id="IPR036890">
    <property type="entry name" value="HATPase_C_sf"/>
</dbReference>
<feature type="domain" description="Signal transduction histidine kinase subgroup 3 dimerisation and phosphoacceptor" evidence="10">
    <location>
        <begin position="266"/>
        <end position="333"/>
    </location>
</feature>
<dbReference type="Pfam" id="PF07730">
    <property type="entry name" value="HisKA_3"/>
    <property type="match status" value="1"/>
</dbReference>
<evidence type="ECO:0000256" key="1">
    <source>
        <dbReference type="ARBA" id="ARBA00000085"/>
    </source>
</evidence>
<evidence type="ECO:0000256" key="9">
    <source>
        <dbReference type="SAM" id="Phobius"/>
    </source>
</evidence>
<proteinExistence type="predicted"/>
<feature type="transmembrane region" description="Helical" evidence="9">
    <location>
        <begin position="88"/>
        <end position="106"/>
    </location>
</feature>
<keyword evidence="3" id="KW-0597">Phosphoprotein</keyword>
<evidence type="ECO:0000256" key="3">
    <source>
        <dbReference type="ARBA" id="ARBA00022553"/>
    </source>
</evidence>
<dbReference type="Pfam" id="PF13796">
    <property type="entry name" value="Sensor"/>
    <property type="match status" value="1"/>
</dbReference>
<dbReference type="RefSeq" id="WP_184394911.1">
    <property type="nucleotide sequence ID" value="NZ_BAAAJD010000064.1"/>
</dbReference>